<sequence length="1075" mass="119477">MEGSVAKDLGGAPESWEVADLEESMTRLILSSKKDSSRPTHGTADDTDASSTSCFSSSNSSSAVSGCPGEKVSEDVLNQVDQFLREALQNPRERLSILRMEQDVEKFIRDPTQQQLEFQQLPTSYLRLAAHRVAQHYSLQSMVLLDNSSPDGSGSRIIVRKTTECRVPIIRLADIPVNLPSEDSSIVKVAIKQRPQKGSQNGNFGNSNSLKSNSAKSVEERKEEYNRARARIFSSGDPSGGASGRLDNELRLQDTPQHGNFGISKMEEKPGPVFADASSGPPSRVLIDPLITSGRTARNRAEKEPIGRYKPNNRVAIFRDREIDRKDPDYDRNYDRYVQRFDPGFGFNGGSYTIQPMYTPAINYNTEFPQLGSTHGPPQISAEPQAHPLPQHLPGPWSPASAPGGIGYALPETMISPFNPNHVGAHSTSGMYLHTSQYPCQRPGVPFIHPHEHVHQPFSQPGPGEGQGPCLHPASWKLSLKYLLLGGFPFPNWRECRHREPRWTENDEEVHWFWINDERKGRIFPARGSMLLSPMVKGSVAKDLDGAPESWEVADLEESMTRLILSSKKDSSRPTHGAADDTDASSTSFLRMEQDVEKFIRDPTQQQLEFQQLPTSYLRLAAHRVAQHYSLHSMVLLDNSLPDGSGSRIIVRKTTDCGAPVIRLADIPVNLPSEDSSIVKVAIKQRPQKGSENGNFGNSNSLKSNSAKSVEERKEEYNRARARIFSSGDPSGGASGRLDNELRLQDTPQHGNFGISKTEEKPGPGFADITSGPPSRVLIDPSISSGRTVRNRAEKEPIVRYKPNNRVAIFRDRDIDSKDPDYDRNYDRYMQRFDPGFGFNGGSYTIQPMYTPAVNYNTEFPQLGNTHGPQISAEHQVHPHPQHLPGPWSPASAPGGISYALLETMFAPFNPNHVGAHSTSGMYLHTSQFSCQRPGLPFILPHEVHLPFSQFVFKGAMPALCLLGAKLKVHAARVSHFQLAECRHREPRWTGVDGFVNEMETHAGPLYHSRFCRKLLSSLKNDEEVHCAGKHAPLTCGEELQAISFWRVLDVHLIAEPETKKGKPQCVLYGLFFPR</sequence>
<dbReference type="Gene3D" id="3.30.1370.50">
    <property type="entry name" value="R3H-like domain"/>
    <property type="match status" value="2"/>
</dbReference>
<keyword evidence="6" id="KW-1185">Reference proteome</keyword>
<feature type="domain" description="SUZ" evidence="4">
    <location>
        <begin position="658"/>
        <end position="729"/>
    </location>
</feature>
<accession>A0A7J6I3S1</accession>
<dbReference type="SUPFAM" id="SSF82708">
    <property type="entry name" value="R3H domain"/>
    <property type="match status" value="2"/>
</dbReference>
<evidence type="ECO:0000259" key="4">
    <source>
        <dbReference type="PROSITE" id="PS51673"/>
    </source>
</evidence>
<feature type="region of interest" description="Disordered" evidence="2">
    <location>
        <begin position="745"/>
        <end position="782"/>
    </location>
</feature>
<dbReference type="Pfam" id="PF01424">
    <property type="entry name" value="R3H"/>
    <property type="match status" value="2"/>
</dbReference>
<dbReference type="InterPro" id="IPR024771">
    <property type="entry name" value="SUZ"/>
</dbReference>
<dbReference type="InterPro" id="IPR001374">
    <property type="entry name" value="R3H_dom"/>
</dbReference>
<feature type="region of interest" description="Disordered" evidence="2">
    <location>
        <begin position="193"/>
        <end position="223"/>
    </location>
</feature>
<feature type="region of interest" description="Disordered" evidence="2">
    <location>
        <begin position="1"/>
        <end position="20"/>
    </location>
</feature>
<evidence type="ECO:0000256" key="1">
    <source>
        <dbReference type="ARBA" id="ARBA00022553"/>
    </source>
</evidence>
<feature type="region of interest" description="Disordered" evidence="2">
    <location>
        <begin position="685"/>
        <end position="715"/>
    </location>
</feature>
<dbReference type="Proteomes" id="UP000583929">
    <property type="component" value="Unassembled WGS sequence"/>
</dbReference>
<feature type="region of interest" description="Disordered" evidence="2">
    <location>
        <begin position="29"/>
        <end position="70"/>
    </location>
</feature>
<protein>
    <submittedName>
        <fullName evidence="5">Uncharacterized protein</fullName>
    </submittedName>
</protein>
<evidence type="ECO:0000256" key="2">
    <source>
        <dbReference type="SAM" id="MobiDB-lite"/>
    </source>
</evidence>
<evidence type="ECO:0000313" key="6">
    <source>
        <dbReference type="Proteomes" id="UP000583929"/>
    </source>
</evidence>
<feature type="domain" description="R3H" evidence="3">
    <location>
        <begin position="94"/>
        <end position="163"/>
    </location>
</feature>
<dbReference type="InterPro" id="IPR036867">
    <property type="entry name" value="R3H_dom_sf"/>
</dbReference>
<dbReference type="SMART" id="SM00393">
    <property type="entry name" value="R3H"/>
    <property type="match status" value="2"/>
</dbReference>
<feature type="compositionally biased region" description="Low complexity" evidence="2">
    <location>
        <begin position="198"/>
        <end position="216"/>
    </location>
</feature>
<feature type="compositionally biased region" description="Low complexity" evidence="2">
    <location>
        <begin position="49"/>
        <end position="65"/>
    </location>
</feature>
<evidence type="ECO:0000259" key="3">
    <source>
        <dbReference type="PROSITE" id="PS51061"/>
    </source>
</evidence>
<dbReference type="PROSITE" id="PS51061">
    <property type="entry name" value="R3H"/>
    <property type="match status" value="2"/>
</dbReference>
<dbReference type="Pfam" id="PF12752">
    <property type="entry name" value="SUZ"/>
    <property type="match status" value="2"/>
</dbReference>
<comment type="caution">
    <text evidence="5">The sequence shown here is derived from an EMBL/GenBank/DDBJ whole genome shotgun (WGS) entry which is preliminary data.</text>
</comment>
<evidence type="ECO:0000313" key="5">
    <source>
        <dbReference type="EMBL" id="KAF4401290.1"/>
    </source>
</evidence>
<dbReference type="PANTHER" id="PTHR15672">
    <property type="entry name" value="CAMP-REGULATED PHOSPHOPROTEIN 21 RELATED R3H DOMAIN CONTAINING PROTEIN"/>
    <property type="match status" value="1"/>
</dbReference>
<organism evidence="5 6">
    <name type="scientific">Cannabis sativa</name>
    <name type="common">Hemp</name>
    <name type="synonym">Marijuana</name>
    <dbReference type="NCBI Taxonomy" id="3483"/>
    <lineage>
        <taxon>Eukaryota</taxon>
        <taxon>Viridiplantae</taxon>
        <taxon>Streptophyta</taxon>
        <taxon>Embryophyta</taxon>
        <taxon>Tracheophyta</taxon>
        <taxon>Spermatophyta</taxon>
        <taxon>Magnoliopsida</taxon>
        <taxon>eudicotyledons</taxon>
        <taxon>Gunneridae</taxon>
        <taxon>Pentapetalae</taxon>
        <taxon>rosids</taxon>
        <taxon>fabids</taxon>
        <taxon>Rosales</taxon>
        <taxon>Cannabaceae</taxon>
        <taxon>Cannabis</taxon>
    </lineage>
</organism>
<name>A0A7J6I3S1_CANSA</name>
<dbReference type="AlphaFoldDB" id="A0A7J6I3S1"/>
<feature type="compositionally biased region" description="Low complexity" evidence="2">
    <location>
        <begin position="690"/>
        <end position="708"/>
    </location>
</feature>
<dbReference type="CDD" id="cd02642">
    <property type="entry name" value="R3H_encore_like"/>
    <property type="match status" value="2"/>
</dbReference>
<reference evidence="5 6" key="1">
    <citation type="journal article" date="2020" name="bioRxiv">
        <title>Sequence and annotation of 42 cannabis genomes reveals extensive copy number variation in cannabinoid synthesis and pathogen resistance genes.</title>
        <authorList>
            <person name="Mckernan K.J."/>
            <person name="Helbert Y."/>
            <person name="Kane L.T."/>
            <person name="Ebling H."/>
            <person name="Zhang L."/>
            <person name="Liu B."/>
            <person name="Eaton Z."/>
            <person name="Mclaughlin S."/>
            <person name="Kingan S."/>
            <person name="Baybayan P."/>
            <person name="Concepcion G."/>
            <person name="Jordan M."/>
            <person name="Riva A."/>
            <person name="Barbazuk W."/>
            <person name="Harkins T."/>
        </authorList>
    </citation>
    <scope>NUCLEOTIDE SEQUENCE [LARGE SCALE GENOMIC DNA]</scope>
    <source>
        <strain evidence="6">cv. Jamaican Lion 4</strain>
        <tissue evidence="5">Leaf</tissue>
    </source>
</reference>
<feature type="domain" description="SUZ" evidence="4">
    <location>
        <begin position="166"/>
        <end position="237"/>
    </location>
</feature>
<proteinExistence type="predicted"/>
<dbReference type="PANTHER" id="PTHR15672:SF8">
    <property type="entry name" value="PROTEIN ENCORE"/>
    <property type="match status" value="1"/>
</dbReference>
<dbReference type="PROSITE" id="PS51673">
    <property type="entry name" value="SUZ"/>
    <property type="match status" value="2"/>
</dbReference>
<keyword evidence="1" id="KW-0597">Phosphoprotein</keyword>
<dbReference type="GO" id="GO:0003676">
    <property type="term" value="F:nucleic acid binding"/>
    <property type="evidence" value="ECO:0007669"/>
    <property type="project" value="UniProtKB-UniRule"/>
</dbReference>
<dbReference type="EMBL" id="JAATIQ010000013">
    <property type="protein sequence ID" value="KAF4401290.1"/>
    <property type="molecule type" value="Genomic_DNA"/>
</dbReference>
<feature type="region of interest" description="Disordered" evidence="2">
    <location>
        <begin position="566"/>
        <end position="587"/>
    </location>
</feature>
<feature type="domain" description="R3H" evidence="3">
    <location>
        <begin position="586"/>
        <end position="655"/>
    </location>
</feature>
<dbReference type="InterPro" id="IPR051937">
    <property type="entry name" value="R3H_domain_containing"/>
</dbReference>
<gene>
    <name evidence="5" type="ORF">G4B88_014131</name>
</gene>